<dbReference type="AlphaFoldDB" id="A0AAV1Q266"/>
<comment type="caution">
    <text evidence="1">The sequence shown here is derived from an EMBL/GenBank/DDBJ whole genome shotgun (WGS) entry which is preliminary data.</text>
</comment>
<gene>
    <name evidence="1" type="ORF">FSCOSCO3_A025008</name>
</gene>
<proteinExistence type="predicted"/>
<evidence type="ECO:0000313" key="1">
    <source>
        <dbReference type="EMBL" id="CAK6978068.1"/>
    </source>
</evidence>
<reference evidence="1 2" key="1">
    <citation type="submission" date="2024-01" db="EMBL/GenBank/DDBJ databases">
        <authorList>
            <person name="Alioto T."/>
            <person name="Alioto T."/>
            <person name="Gomez Garrido J."/>
        </authorList>
    </citation>
    <scope>NUCLEOTIDE SEQUENCE [LARGE SCALE GENOMIC DNA]</scope>
</reference>
<protein>
    <submittedName>
        <fullName evidence="1">Uncharacterized protein</fullName>
    </submittedName>
</protein>
<organism evidence="1 2">
    <name type="scientific">Scomber scombrus</name>
    <name type="common">Atlantic mackerel</name>
    <name type="synonym">Scomber vernalis</name>
    <dbReference type="NCBI Taxonomy" id="13677"/>
    <lineage>
        <taxon>Eukaryota</taxon>
        <taxon>Metazoa</taxon>
        <taxon>Chordata</taxon>
        <taxon>Craniata</taxon>
        <taxon>Vertebrata</taxon>
        <taxon>Euteleostomi</taxon>
        <taxon>Actinopterygii</taxon>
        <taxon>Neopterygii</taxon>
        <taxon>Teleostei</taxon>
        <taxon>Neoteleostei</taxon>
        <taxon>Acanthomorphata</taxon>
        <taxon>Pelagiaria</taxon>
        <taxon>Scombriformes</taxon>
        <taxon>Scombridae</taxon>
        <taxon>Scomber</taxon>
    </lineage>
</organism>
<dbReference type="Proteomes" id="UP001314229">
    <property type="component" value="Unassembled WGS sequence"/>
</dbReference>
<name>A0AAV1Q266_SCOSC</name>
<accession>A0AAV1Q266</accession>
<dbReference type="EMBL" id="CAWUFR010000452">
    <property type="protein sequence ID" value="CAK6978068.1"/>
    <property type="molecule type" value="Genomic_DNA"/>
</dbReference>
<keyword evidence="2" id="KW-1185">Reference proteome</keyword>
<sequence>MGLYMQYFGRTSRPSGSTKRALRRIRRPLRHLFQHMCPSPKLLSTEVSPLYLSYKKTSPHFLGSDVPVRQPDGGPYCHLPRTNTSLGWQTGSNSVPSKLLLRRTTPPCWFPAFLKLGQIL</sequence>
<evidence type="ECO:0000313" key="2">
    <source>
        <dbReference type="Proteomes" id="UP001314229"/>
    </source>
</evidence>